<dbReference type="EMBL" id="PHAI01000001">
    <property type="protein sequence ID" value="PKM91798.1"/>
    <property type="molecule type" value="Genomic_DNA"/>
</dbReference>
<dbReference type="Proteomes" id="UP000233517">
    <property type="component" value="Unassembled WGS sequence"/>
</dbReference>
<dbReference type="AlphaFoldDB" id="A0A2N2EAT0"/>
<dbReference type="SUPFAM" id="SSF141000">
    <property type="entry name" value="Glu-tRNAGln amidotransferase C subunit"/>
    <property type="match status" value="1"/>
</dbReference>
<name>A0A2N2EAT0_9BACT</name>
<proteinExistence type="predicted"/>
<evidence type="ECO:0000313" key="2">
    <source>
        <dbReference type="Proteomes" id="UP000233517"/>
    </source>
</evidence>
<accession>A0A2N2EAT0</accession>
<organism evidence="1 2">
    <name type="scientific">Candidatus Falkowbacteria bacterium HGW-Falkowbacteria-1</name>
    <dbReference type="NCBI Taxonomy" id="2013768"/>
    <lineage>
        <taxon>Bacteria</taxon>
        <taxon>Candidatus Falkowiibacteriota</taxon>
    </lineage>
</organism>
<dbReference type="GO" id="GO:0016740">
    <property type="term" value="F:transferase activity"/>
    <property type="evidence" value="ECO:0007669"/>
    <property type="project" value="UniProtKB-KW"/>
</dbReference>
<dbReference type="GO" id="GO:0006450">
    <property type="term" value="P:regulation of translational fidelity"/>
    <property type="evidence" value="ECO:0007669"/>
    <property type="project" value="InterPro"/>
</dbReference>
<dbReference type="InterPro" id="IPR003837">
    <property type="entry name" value="GatC"/>
</dbReference>
<reference evidence="1 2" key="1">
    <citation type="journal article" date="2017" name="ISME J.">
        <title>Potential for microbial H2 and metal transformations associated with novel bacteria and archaea in deep terrestrial subsurface sediments.</title>
        <authorList>
            <person name="Hernsdorf A.W."/>
            <person name="Amano Y."/>
            <person name="Miyakawa K."/>
            <person name="Ise K."/>
            <person name="Suzuki Y."/>
            <person name="Anantharaman K."/>
            <person name="Probst A."/>
            <person name="Burstein D."/>
            <person name="Thomas B.C."/>
            <person name="Banfield J.F."/>
        </authorList>
    </citation>
    <scope>NUCLEOTIDE SEQUENCE [LARGE SCALE GENOMIC DNA]</scope>
    <source>
        <strain evidence="1">HGW-Falkowbacteria-1</strain>
    </source>
</reference>
<dbReference type="Pfam" id="PF02686">
    <property type="entry name" value="GatC"/>
    <property type="match status" value="1"/>
</dbReference>
<dbReference type="InterPro" id="IPR036113">
    <property type="entry name" value="Asp/Glu-ADT_sf_sub_c"/>
</dbReference>
<comment type="caution">
    <text evidence="1">The sequence shown here is derived from an EMBL/GenBank/DDBJ whole genome shotgun (WGS) entry which is preliminary data.</text>
</comment>
<evidence type="ECO:0000313" key="1">
    <source>
        <dbReference type="EMBL" id="PKM91798.1"/>
    </source>
</evidence>
<dbReference type="NCBIfam" id="TIGR00135">
    <property type="entry name" value="gatC"/>
    <property type="match status" value="1"/>
</dbReference>
<gene>
    <name evidence="1" type="ORF">CVU82_01150</name>
</gene>
<protein>
    <submittedName>
        <fullName evidence="1">Asp-tRNA(Asn)/Glu-tRNA(Gln) amidotransferase GatCAB subunit C</fullName>
    </submittedName>
</protein>
<sequence>MEISKNEIEKIAFLARLDLNEVEKEKYQIQLANILNFVDSLKELDVSNSEVLGLANDFENQLREDEVVDCDQEEREIAIGQSAEREAGQIKVKRVL</sequence>
<keyword evidence="1" id="KW-0808">Transferase</keyword>
<dbReference type="Gene3D" id="1.10.20.60">
    <property type="entry name" value="Glu-tRNAGln amidotransferase C subunit, N-terminal domain"/>
    <property type="match status" value="1"/>
</dbReference>